<organism evidence="1 2">
    <name type="scientific">Portunus trituberculatus</name>
    <name type="common">Swimming crab</name>
    <name type="synonym">Neptunus trituberculatus</name>
    <dbReference type="NCBI Taxonomy" id="210409"/>
    <lineage>
        <taxon>Eukaryota</taxon>
        <taxon>Metazoa</taxon>
        <taxon>Ecdysozoa</taxon>
        <taxon>Arthropoda</taxon>
        <taxon>Crustacea</taxon>
        <taxon>Multicrustacea</taxon>
        <taxon>Malacostraca</taxon>
        <taxon>Eumalacostraca</taxon>
        <taxon>Eucarida</taxon>
        <taxon>Decapoda</taxon>
        <taxon>Pleocyemata</taxon>
        <taxon>Brachyura</taxon>
        <taxon>Eubrachyura</taxon>
        <taxon>Portunoidea</taxon>
        <taxon>Portunidae</taxon>
        <taxon>Portuninae</taxon>
        <taxon>Portunus</taxon>
    </lineage>
</organism>
<accession>A0A5B7K3G0</accession>
<keyword evidence="2" id="KW-1185">Reference proteome</keyword>
<comment type="caution">
    <text evidence="1">The sequence shown here is derived from an EMBL/GenBank/DDBJ whole genome shotgun (WGS) entry which is preliminary data.</text>
</comment>
<proteinExistence type="predicted"/>
<dbReference type="Proteomes" id="UP000324222">
    <property type="component" value="Unassembled WGS sequence"/>
</dbReference>
<gene>
    <name evidence="1" type="ORF">E2C01_094540</name>
</gene>
<sequence>MIVHDEAVTSYGHAGTDSAPQKSRWKLMVANKDKAELRVTLLYRYTVPAARDTSSRPIDSIGSIYKRGNSDSTHTLIHLLDTMVHKRRVEALILLRNVHVQLTPHLTSLRFP</sequence>
<evidence type="ECO:0000313" key="1">
    <source>
        <dbReference type="EMBL" id="MPC99144.1"/>
    </source>
</evidence>
<name>A0A5B7K3G0_PORTR</name>
<dbReference type="EMBL" id="VSRR010117112">
    <property type="protein sequence ID" value="MPC99144.1"/>
    <property type="molecule type" value="Genomic_DNA"/>
</dbReference>
<dbReference type="AlphaFoldDB" id="A0A5B7K3G0"/>
<reference evidence="1 2" key="1">
    <citation type="submission" date="2019-05" db="EMBL/GenBank/DDBJ databases">
        <title>Another draft genome of Portunus trituberculatus and its Hox gene families provides insights of decapod evolution.</title>
        <authorList>
            <person name="Jeong J.-H."/>
            <person name="Song I."/>
            <person name="Kim S."/>
            <person name="Choi T."/>
            <person name="Kim D."/>
            <person name="Ryu S."/>
            <person name="Kim W."/>
        </authorList>
    </citation>
    <scope>NUCLEOTIDE SEQUENCE [LARGE SCALE GENOMIC DNA]</scope>
    <source>
        <tissue evidence="1">Muscle</tissue>
    </source>
</reference>
<protein>
    <submittedName>
        <fullName evidence="1">Uncharacterized protein</fullName>
    </submittedName>
</protein>
<evidence type="ECO:0000313" key="2">
    <source>
        <dbReference type="Proteomes" id="UP000324222"/>
    </source>
</evidence>